<evidence type="ECO:0008006" key="4">
    <source>
        <dbReference type="Google" id="ProtNLM"/>
    </source>
</evidence>
<feature type="transmembrane region" description="Helical" evidence="1">
    <location>
        <begin position="175"/>
        <end position="197"/>
    </location>
</feature>
<evidence type="ECO:0000313" key="2">
    <source>
        <dbReference type="EMBL" id="SFM29179.1"/>
    </source>
</evidence>
<dbReference type="AlphaFoldDB" id="A0A1I4PN52"/>
<proteinExistence type="predicted"/>
<evidence type="ECO:0000256" key="1">
    <source>
        <dbReference type="SAM" id="Phobius"/>
    </source>
</evidence>
<feature type="transmembrane region" description="Helical" evidence="1">
    <location>
        <begin position="57"/>
        <end position="84"/>
    </location>
</feature>
<dbReference type="RefSeq" id="WP_091933369.1">
    <property type="nucleotide sequence ID" value="NZ_FOUJ01000001.1"/>
</dbReference>
<evidence type="ECO:0000313" key="3">
    <source>
        <dbReference type="Proteomes" id="UP000198535"/>
    </source>
</evidence>
<dbReference type="Pfam" id="PF14329">
    <property type="entry name" value="DUF4386"/>
    <property type="match status" value="1"/>
</dbReference>
<accession>A0A1I4PN52</accession>
<dbReference type="STRING" id="487685.SAMN04488696_0778"/>
<keyword evidence="1" id="KW-1133">Transmembrane helix</keyword>
<keyword evidence="3" id="KW-1185">Reference proteome</keyword>
<name>A0A1I4PN52_9EURY</name>
<organism evidence="2 3">
    <name type="scientific">Methanolobus profundi</name>
    <dbReference type="NCBI Taxonomy" id="487685"/>
    <lineage>
        <taxon>Archaea</taxon>
        <taxon>Methanobacteriati</taxon>
        <taxon>Methanobacteriota</taxon>
        <taxon>Stenosarchaea group</taxon>
        <taxon>Methanomicrobia</taxon>
        <taxon>Methanosarcinales</taxon>
        <taxon>Methanosarcinaceae</taxon>
        <taxon>Methanolobus</taxon>
    </lineage>
</organism>
<feature type="transmembrane region" description="Helical" evidence="1">
    <location>
        <begin position="16"/>
        <end position="37"/>
    </location>
</feature>
<sequence>MANLSTDISMRKAAGIAGYGLLLMTFFALLSDALILPRLIVPGDAAATAGNIMADQVLFRLAICSFIVVAVLDVLVAWAFYILLRSVNRSISLLAAWFRLVYAAILIFSIVFLVIALQILNDAQYLAISGTDHSQAMMMLFINAFSEAWAVGLILFGLHLVLLGYLVLRSGYIPGALGLLVMLAGLSYLSDHFIGYLVPDQNIALSTIFGWGELVFMIWLLVKGHSIPEITE</sequence>
<feature type="transmembrane region" description="Helical" evidence="1">
    <location>
        <begin position="96"/>
        <end position="120"/>
    </location>
</feature>
<keyword evidence="1" id="KW-0812">Transmembrane</keyword>
<protein>
    <recommendedName>
        <fullName evidence="4">DUF4386 domain-containing protein</fullName>
    </recommendedName>
</protein>
<feature type="transmembrane region" description="Helical" evidence="1">
    <location>
        <begin position="140"/>
        <end position="168"/>
    </location>
</feature>
<gene>
    <name evidence="2" type="ORF">SAMN04488696_0778</name>
</gene>
<dbReference type="InterPro" id="IPR025495">
    <property type="entry name" value="DUF4386"/>
</dbReference>
<dbReference type="Proteomes" id="UP000198535">
    <property type="component" value="Unassembled WGS sequence"/>
</dbReference>
<feature type="transmembrane region" description="Helical" evidence="1">
    <location>
        <begin position="203"/>
        <end position="222"/>
    </location>
</feature>
<dbReference type="OrthoDB" id="351112at2157"/>
<keyword evidence="1" id="KW-0472">Membrane</keyword>
<dbReference type="EMBL" id="FOUJ01000001">
    <property type="protein sequence ID" value="SFM29179.1"/>
    <property type="molecule type" value="Genomic_DNA"/>
</dbReference>
<reference evidence="3" key="1">
    <citation type="submission" date="2016-10" db="EMBL/GenBank/DDBJ databases">
        <authorList>
            <person name="Varghese N."/>
            <person name="Submissions S."/>
        </authorList>
    </citation>
    <scope>NUCLEOTIDE SEQUENCE [LARGE SCALE GENOMIC DNA]</scope>
    <source>
        <strain evidence="3">Mob M</strain>
    </source>
</reference>